<dbReference type="PANTHER" id="PTHR33116">
    <property type="entry name" value="REVERSE TRANSCRIPTASE ZINC-BINDING DOMAIN-CONTAINING PROTEIN-RELATED-RELATED"/>
    <property type="match status" value="1"/>
</dbReference>
<dbReference type="AlphaFoldDB" id="A0A6L2MX97"/>
<dbReference type="PANTHER" id="PTHR33116:SF76">
    <property type="entry name" value="DUF4283 DOMAIN-CONTAINING PROTEIN"/>
    <property type="match status" value="1"/>
</dbReference>
<sequence length="254" mass="29576">MTHRAGFNLYSKVKDVIHNGEWSWPVDWFSKYPILNSVAAPTLSAMHDRLEWRDKQDLVQPFSVHAVWNCIRPRNAVVNWYDVVWFANCIPIHAFHLWLIAKRGLKTQDRLRPWDINGVVVSMHCPLCDGQPDSHEHLFFDCGFSKQVWDSVKYLASLHNVNGSILSIIDVLIPIAKQISIRSVVAKLVVAACSYYIWQERNLRLFMNQKRSHSQVTDCIKSSIRLKLLSYIFKNSKDALLFNRLWNLPDSIFQ</sequence>
<evidence type="ECO:0000313" key="2">
    <source>
        <dbReference type="EMBL" id="GEU78493.1"/>
    </source>
</evidence>
<accession>A0A6L2MX97</accession>
<dbReference type="InterPro" id="IPR026960">
    <property type="entry name" value="RVT-Znf"/>
</dbReference>
<protein>
    <recommendedName>
        <fullName evidence="1">Reverse transcriptase zinc-binding domain-containing protein</fullName>
    </recommendedName>
</protein>
<feature type="domain" description="Reverse transcriptase zinc-binding" evidence="1">
    <location>
        <begin position="62"/>
        <end position="149"/>
    </location>
</feature>
<evidence type="ECO:0000259" key="1">
    <source>
        <dbReference type="Pfam" id="PF13966"/>
    </source>
</evidence>
<name>A0A6L2MX97_TANCI</name>
<organism evidence="2">
    <name type="scientific">Tanacetum cinerariifolium</name>
    <name type="common">Dalmatian daisy</name>
    <name type="synonym">Chrysanthemum cinerariifolium</name>
    <dbReference type="NCBI Taxonomy" id="118510"/>
    <lineage>
        <taxon>Eukaryota</taxon>
        <taxon>Viridiplantae</taxon>
        <taxon>Streptophyta</taxon>
        <taxon>Embryophyta</taxon>
        <taxon>Tracheophyta</taxon>
        <taxon>Spermatophyta</taxon>
        <taxon>Magnoliopsida</taxon>
        <taxon>eudicotyledons</taxon>
        <taxon>Gunneridae</taxon>
        <taxon>Pentapetalae</taxon>
        <taxon>asterids</taxon>
        <taxon>campanulids</taxon>
        <taxon>Asterales</taxon>
        <taxon>Asteraceae</taxon>
        <taxon>Asteroideae</taxon>
        <taxon>Anthemideae</taxon>
        <taxon>Anthemidinae</taxon>
        <taxon>Tanacetum</taxon>
    </lineage>
</organism>
<dbReference type="EMBL" id="BKCJ010007685">
    <property type="protein sequence ID" value="GEU78493.1"/>
    <property type="molecule type" value="Genomic_DNA"/>
</dbReference>
<comment type="caution">
    <text evidence="2">The sequence shown here is derived from an EMBL/GenBank/DDBJ whole genome shotgun (WGS) entry which is preliminary data.</text>
</comment>
<dbReference type="Pfam" id="PF13966">
    <property type="entry name" value="zf-RVT"/>
    <property type="match status" value="1"/>
</dbReference>
<gene>
    <name evidence="2" type="ORF">Tci_050471</name>
</gene>
<reference evidence="2" key="1">
    <citation type="journal article" date="2019" name="Sci. Rep.">
        <title>Draft genome of Tanacetum cinerariifolium, the natural source of mosquito coil.</title>
        <authorList>
            <person name="Yamashiro T."/>
            <person name="Shiraishi A."/>
            <person name="Satake H."/>
            <person name="Nakayama K."/>
        </authorList>
    </citation>
    <scope>NUCLEOTIDE SEQUENCE</scope>
</reference>
<proteinExistence type="predicted"/>